<evidence type="ECO:0000256" key="2">
    <source>
        <dbReference type="ARBA" id="ARBA00022801"/>
    </source>
</evidence>
<dbReference type="GO" id="GO:0016813">
    <property type="term" value="F:hydrolase activity, acting on carbon-nitrogen (but not peptide) bonds, in linear amidines"/>
    <property type="evidence" value="ECO:0007669"/>
    <property type="project" value="InterPro"/>
</dbReference>
<dbReference type="PIRSF" id="PIRSF001235">
    <property type="entry name" value="Amidase_carbamoylase"/>
    <property type="match status" value="1"/>
</dbReference>
<feature type="binding site" evidence="3">
    <location>
        <position position="81"/>
    </location>
    <ligand>
        <name>Zn(2+)</name>
        <dbReference type="ChEBI" id="CHEBI:29105"/>
        <label>2</label>
    </ligand>
</feature>
<feature type="binding site" evidence="3">
    <location>
        <position position="70"/>
    </location>
    <ligand>
        <name>Zn(2+)</name>
        <dbReference type="ChEBI" id="CHEBI:29105"/>
        <label>1</label>
    </ligand>
</feature>
<feature type="binding site" evidence="3">
    <location>
        <position position="386"/>
    </location>
    <ligand>
        <name>Zn(2+)</name>
        <dbReference type="ChEBI" id="CHEBI:29105"/>
        <label>2</label>
    </ligand>
</feature>
<dbReference type="Proteomes" id="UP000306628">
    <property type="component" value="Unassembled WGS sequence"/>
</dbReference>
<organism evidence="5 6">
    <name type="scientific">Nonomuraea zeae</name>
    <dbReference type="NCBI Taxonomy" id="1642303"/>
    <lineage>
        <taxon>Bacteria</taxon>
        <taxon>Bacillati</taxon>
        <taxon>Actinomycetota</taxon>
        <taxon>Actinomycetes</taxon>
        <taxon>Streptosporangiales</taxon>
        <taxon>Streptosporangiaceae</taxon>
        <taxon>Nonomuraea</taxon>
    </lineage>
</organism>
<keyword evidence="6" id="KW-1185">Reference proteome</keyword>
<feature type="binding site" evidence="3">
    <location>
        <position position="181"/>
    </location>
    <ligand>
        <name>Zn(2+)</name>
        <dbReference type="ChEBI" id="CHEBI:29105"/>
        <label>1</label>
    </ligand>
</feature>
<dbReference type="Pfam" id="PF01546">
    <property type="entry name" value="Peptidase_M20"/>
    <property type="match status" value="1"/>
</dbReference>
<dbReference type="PANTHER" id="PTHR32494">
    <property type="entry name" value="ALLANTOATE DEIMINASE-RELATED"/>
    <property type="match status" value="1"/>
</dbReference>
<dbReference type="NCBIfam" id="NF006770">
    <property type="entry name" value="PRK09290.1-4"/>
    <property type="match status" value="1"/>
</dbReference>
<comment type="similarity">
    <text evidence="1">Belongs to the peptidase M20 family.</text>
</comment>
<dbReference type="InterPro" id="IPR002933">
    <property type="entry name" value="Peptidase_M20"/>
</dbReference>
<feature type="binding site" evidence="3">
    <location>
        <position position="81"/>
    </location>
    <ligand>
        <name>Zn(2+)</name>
        <dbReference type="ChEBI" id="CHEBI:29105"/>
        <label>1</label>
    </ligand>
</feature>
<sequence>MLEPLAHIGRDPATGGYLRDAWSAADMELREWFAGEAARRGLDLREDRNGNLWAWWGDPSRRPGVVTGSHLDSVRQGGAYDGPLGVVSAFAALDLLRARGLDPSVPLGVACFTDEEGARFGVPCMGSRLLTGVLDPGRALALTDDEGDTLADVLARAGREPHGLGRDDETLATVGTFVELHVEQGRGLVTEGRPVGVAQAIWPHGRWRFDFRGRADHAGTTRLADRDDPMLPFARMVLAAREAAARRGVVATVGKVRVSPGNANAVPGLVSAWLDARGADEHAVRALVAELAELSGLAGFSGLAELSEPAGAADGTGGPGVSVREESWTPVVDFDTALRDRLAGIAGGDTPAPILPTGAGHDAGILATAGIPSAMLFVRNPTGVSHSPDEHAERADCEAGVVALADVLEDLCR</sequence>
<feature type="binding site" evidence="4">
    <location>
        <position position="277"/>
    </location>
    <ligand>
        <name>allantoate</name>
        <dbReference type="ChEBI" id="CHEBI:17536"/>
    </ligand>
</feature>
<dbReference type="InterPro" id="IPR036264">
    <property type="entry name" value="Bact_exopeptidase_dim_dom"/>
</dbReference>
<dbReference type="EMBL" id="VCKX01000014">
    <property type="protein sequence ID" value="TMR37731.1"/>
    <property type="molecule type" value="Genomic_DNA"/>
</dbReference>
<evidence type="ECO:0000313" key="6">
    <source>
        <dbReference type="Proteomes" id="UP000306628"/>
    </source>
</evidence>
<dbReference type="AlphaFoldDB" id="A0A5S4GYX2"/>
<feature type="binding site" evidence="4">
    <location>
        <position position="264"/>
    </location>
    <ligand>
        <name>allantoate</name>
        <dbReference type="ChEBI" id="CHEBI:17536"/>
    </ligand>
</feature>
<evidence type="ECO:0000256" key="1">
    <source>
        <dbReference type="ARBA" id="ARBA00006153"/>
    </source>
</evidence>
<evidence type="ECO:0000256" key="3">
    <source>
        <dbReference type="PIRSR" id="PIRSR001235-1"/>
    </source>
</evidence>
<feature type="binding site" evidence="3">
    <location>
        <position position="116"/>
    </location>
    <ligand>
        <name>Zn(2+)</name>
        <dbReference type="ChEBI" id="CHEBI:29105"/>
        <label>2</label>
    </ligand>
</feature>
<name>A0A5S4GYX2_9ACTN</name>
<proteinExistence type="inferred from homology"/>
<dbReference type="SUPFAM" id="SSF53187">
    <property type="entry name" value="Zn-dependent exopeptidases"/>
    <property type="match status" value="1"/>
</dbReference>
<keyword evidence="3" id="KW-0479">Metal-binding</keyword>
<comment type="cofactor">
    <cofactor evidence="3">
        <name>Zn(2+)</name>
        <dbReference type="ChEBI" id="CHEBI:29105"/>
    </cofactor>
    <text evidence="3">Binds 2 Zn(2+) ions per subunit.</text>
</comment>
<gene>
    <name evidence="5" type="ORF">ETD85_06875</name>
</gene>
<feature type="binding site" evidence="4">
    <location>
        <position position="206"/>
    </location>
    <ligand>
        <name>allantoate</name>
        <dbReference type="ChEBI" id="CHEBI:17536"/>
    </ligand>
</feature>
<dbReference type="SUPFAM" id="SSF55031">
    <property type="entry name" value="Bacterial exopeptidase dimerisation domain"/>
    <property type="match status" value="1"/>
</dbReference>
<evidence type="ECO:0000256" key="4">
    <source>
        <dbReference type="PIRSR" id="PIRSR001235-2"/>
    </source>
</evidence>
<reference evidence="5 6" key="1">
    <citation type="submission" date="2019-05" db="EMBL/GenBank/DDBJ databases">
        <title>Draft genome sequence of Nonomuraea zeae DSM 100528.</title>
        <authorList>
            <person name="Saricaoglu S."/>
            <person name="Isik K."/>
        </authorList>
    </citation>
    <scope>NUCLEOTIDE SEQUENCE [LARGE SCALE GENOMIC DNA]</scope>
    <source>
        <strain evidence="5 6">DSM 100528</strain>
    </source>
</reference>
<dbReference type="Gene3D" id="3.30.70.360">
    <property type="match status" value="1"/>
</dbReference>
<dbReference type="GO" id="GO:0046872">
    <property type="term" value="F:metal ion binding"/>
    <property type="evidence" value="ECO:0007669"/>
    <property type="project" value="UniProtKB-KW"/>
</dbReference>
<dbReference type="RefSeq" id="WP_138688753.1">
    <property type="nucleotide sequence ID" value="NZ_JBHSAZ010000026.1"/>
</dbReference>
<dbReference type="PANTHER" id="PTHR32494:SF5">
    <property type="entry name" value="ALLANTOATE AMIDOHYDROLASE"/>
    <property type="match status" value="1"/>
</dbReference>
<dbReference type="NCBIfam" id="TIGR01879">
    <property type="entry name" value="hydantase"/>
    <property type="match status" value="1"/>
</dbReference>
<comment type="caution">
    <text evidence="5">The sequence shown here is derived from an EMBL/GenBank/DDBJ whole genome shotgun (WGS) entry which is preliminary data.</text>
</comment>
<dbReference type="InterPro" id="IPR010158">
    <property type="entry name" value="Amidase_Cbmase"/>
</dbReference>
<evidence type="ECO:0000313" key="5">
    <source>
        <dbReference type="EMBL" id="TMR37731.1"/>
    </source>
</evidence>
<protein>
    <submittedName>
        <fullName evidence="5">Allantoate amidohydrolase</fullName>
    </submittedName>
</protein>
<dbReference type="OrthoDB" id="9808195at2"/>
<keyword evidence="2 5" id="KW-0378">Hydrolase</keyword>
<accession>A0A5S4GYX2</accession>
<dbReference type="Gene3D" id="3.40.630.10">
    <property type="entry name" value="Zn peptidases"/>
    <property type="match status" value="1"/>
</dbReference>
<keyword evidence="3" id="KW-0862">Zinc</keyword>